<organism evidence="8 9">
    <name type="scientific">Hoylesella loescheii DSM 19665 = JCM 12249 = ATCC 15930</name>
    <dbReference type="NCBI Taxonomy" id="1122985"/>
    <lineage>
        <taxon>Bacteria</taxon>
        <taxon>Pseudomonadati</taxon>
        <taxon>Bacteroidota</taxon>
        <taxon>Bacteroidia</taxon>
        <taxon>Bacteroidales</taxon>
        <taxon>Prevotellaceae</taxon>
        <taxon>Hoylesella</taxon>
    </lineage>
</organism>
<dbReference type="Pfam" id="PF01640">
    <property type="entry name" value="Peptidase_C10"/>
    <property type="match status" value="1"/>
</dbReference>
<keyword evidence="2" id="KW-0645">Protease</keyword>
<dbReference type="Pfam" id="PF13734">
    <property type="entry name" value="Inhibitor_I69"/>
    <property type="match status" value="1"/>
</dbReference>
<dbReference type="HOGENOM" id="CLU_009978_0_0_10"/>
<dbReference type="PRINTS" id="PR00797">
    <property type="entry name" value="STREPTOPAIN"/>
</dbReference>
<keyword evidence="9" id="KW-1185">Reference proteome</keyword>
<reference evidence="8 9" key="1">
    <citation type="submission" date="2013-08" db="EMBL/GenBank/DDBJ databases">
        <authorList>
            <person name="Weinstock G."/>
            <person name="Sodergren E."/>
            <person name="Wylie T."/>
            <person name="Fulton L."/>
            <person name="Fulton R."/>
            <person name="Fronick C."/>
            <person name="O'Laughlin M."/>
            <person name="Godfrey J."/>
            <person name="Miner T."/>
            <person name="Herter B."/>
            <person name="Appelbaum E."/>
            <person name="Cordes M."/>
            <person name="Lek S."/>
            <person name="Wollam A."/>
            <person name="Pepin K.H."/>
            <person name="Palsikar V.B."/>
            <person name="Mitreva M."/>
            <person name="Wilson R.K."/>
        </authorList>
    </citation>
    <scope>NUCLEOTIDE SEQUENCE [LARGE SCALE GENOMIC DNA]</scope>
    <source>
        <strain evidence="8 9">ATCC 15930</strain>
    </source>
</reference>
<proteinExistence type="inferred from homology"/>
<feature type="domain" description="Spi protease inhibitor" evidence="7">
    <location>
        <begin position="5"/>
        <end position="95"/>
    </location>
</feature>
<evidence type="ECO:0000259" key="7">
    <source>
        <dbReference type="Pfam" id="PF13734"/>
    </source>
</evidence>
<feature type="active site" description="Proton acceptor" evidence="6">
    <location>
        <position position="288"/>
    </location>
</feature>
<dbReference type="SUPFAM" id="SSF54001">
    <property type="entry name" value="Cysteine proteinases"/>
    <property type="match status" value="1"/>
</dbReference>
<dbReference type="AlphaFoldDB" id="A0A069QLN9"/>
<dbReference type="Proteomes" id="UP000027442">
    <property type="component" value="Unassembled WGS sequence"/>
</dbReference>
<sequence length="722" mass="79894">MPVQAKQVTARQALDIARKYVSPNRQAITFAQTRAGKQQPIEPYYVFNDKQGKGFVLVSGDDAMGEILAYGDNGTLDTLNANPGVKFLLQAYRERFVQLQQTPAAAQPATRAMPTYKTVAPLLTCKWNQDDPYNKKTGYPFTGCVATAIAQVMYYHKWPIQGKGENTYTVRSDNKVKHADFSKSYYDWANMKDEYKYYDPGTQREKDAVAKLMSDVGIATNMQYTPSLSGAQNESAEKALRENFDYTTAFVSRSDEGLPAFTDIIRQELTNGFPVYLSGNQKGGGGGHAWVTDGINEQGLFHMNFGWGGQGDAYFSLSTLSVAQSGNEFGGKPMTFSYGLIAILAHPNKPNTKPIDPALLATTPKLRFNIGGSLRLPQGSGKTFAVSNMPAVEMNEFNNYGKPFKGDIGVGIFDMNGKLITVCPSDDHATGGFTKRVYGQYSNGEMGRDHTNPQAVKIKIDLSKLHKGYYQLLPMCVPLKENGSWGEWIHMRQAPRMVIEIDNGRVRIVEEDSINAGFQLTEQPSKLWLKPGKEETIHVPVRNKGGLGFGYFAKLQLLDAKGKVAFEAQRTKSMELDGFRTTWMPFSINVPSTLSEGKYRMKLVLIKESSAGIDNPDAERFDVEKLYDKEETIFTVASNLTHIAGTTTANYNITNNDGQSLTVRGNGLQHVKLFDTNGRLLRNAAATGSTEVNISLTDLASGVYLVQVMVDGQLRTHRLLKR</sequence>
<dbReference type="PATRIC" id="fig|1122985.7.peg.3294"/>
<dbReference type="InterPro" id="IPR038765">
    <property type="entry name" value="Papain-like_cys_pep_sf"/>
</dbReference>
<gene>
    <name evidence="8" type="ORF">HMPREF1991_03178</name>
</gene>
<keyword evidence="4" id="KW-0378">Hydrolase</keyword>
<dbReference type="GO" id="GO:0006508">
    <property type="term" value="P:proteolysis"/>
    <property type="evidence" value="ECO:0007669"/>
    <property type="project" value="UniProtKB-KW"/>
</dbReference>
<evidence type="ECO:0000256" key="4">
    <source>
        <dbReference type="ARBA" id="ARBA00022801"/>
    </source>
</evidence>
<accession>A0A069QLN9</accession>
<evidence type="ECO:0000256" key="1">
    <source>
        <dbReference type="ARBA" id="ARBA00009693"/>
    </source>
</evidence>
<evidence type="ECO:0000313" key="8">
    <source>
        <dbReference type="EMBL" id="KDR50736.1"/>
    </source>
</evidence>
<dbReference type="InterPro" id="IPR025896">
    <property type="entry name" value="Spi_Prtas-inh"/>
</dbReference>
<evidence type="ECO:0000256" key="3">
    <source>
        <dbReference type="ARBA" id="ARBA00022729"/>
    </source>
</evidence>
<feature type="active site" description="Nucleophile" evidence="6">
    <location>
        <position position="144"/>
    </location>
</feature>
<dbReference type="Gene3D" id="3.90.70.50">
    <property type="entry name" value="Peptidase C10, streptopain"/>
    <property type="match status" value="1"/>
</dbReference>
<keyword evidence="5" id="KW-0788">Thiol protease</keyword>
<keyword evidence="3" id="KW-0732">Signal</keyword>
<evidence type="ECO:0000256" key="2">
    <source>
        <dbReference type="ARBA" id="ARBA00022670"/>
    </source>
</evidence>
<dbReference type="EMBL" id="JNGW01000140">
    <property type="protein sequence ID" value="KDR50736.1"/>
    <property type="molecule type" value="Genomic_DNA"/>
</dbReference>
<comment type="similarity">
    <text evidence="1">Belongs to the peptidase C10 family.</text>
</comment>
<evidence type="ECO:0000256" key="6">
    <source>
        <dbReference type="PIRSR" id="PIRSR600200-1"/>
    </source>
</evidence>
<dbReference type="InterPro" id="IPR044934">
    <property type="entry name" value="Streptopain_sf"/>
</dbReference>
<dbReference type="GO" id="GO:0008234">
    <property type="term" value="F:cysteine-type peptidase activity"/>
    <property type="evidence" value="ECO:0007669"/>
    <property type="project" value="UniProtKB-KW"/>
</dbReference>
<dbReference type="InterPro" id="IPR026444">
    <property type="entry name" value="Secre_tail"/>
</dbReference>
<name>A0A069QLN9_HOYLO</name>
<comment type="caution">
    <text evidence="8">The sequence shown here is derived from an EMBL/GenBank/DDBJ whole genome shotgun (WGS) entry which is preliminary data.</text>
</comment>
<evidence type="ECO:0000313" key="9">
    <source>
        <dbReference type="Proteomes" id="UP000027442"/>
    </source>
</evidence>
<evidence type="ECO:0000256" key="5">
    <source>
        <dbReference type="ARBA" id="ARBA00022807"/>
    </source>
</evidence>
<dbReference type="NCBIfam" id="TIGR04183">
    <property type="entry name" value="Por_Secre_tail"/>
    <property type="match status" value="1"/>
</dbReference>
<dbReference type="InterPro" id="IPR000200">
    <property type="entry name" value="Peptidase_C10"/>
</dbReference>
<protein>
    <submittedName>
        <fullName evidence="8">Peptidase C10 family protein</fullName>
    </submittedName>
</protein>